<gene>
    <name evidence="2" type="ORF">Q31a_53890</name>
</gene>
<organism evidence="2 3">
    <name type="scientific">Aureliella helgolandensis</name>
    <dbReference type="NCBI Taxonomy" id="2527968"/>
    <lineage>
        <taxon>Bacteria</taxon>
        <taxon>Pseudomonadati</taxon>
        <taxon>Planctomycetota</taxon>
        <taxon>Planctomycetia</taxon>
        <taxon>Pirellulales</taxon>
        <taxon>Pirellulaceae</taxon>
        <taxon>Aureliella</taxon>
    </lineage>
</organism>
<dbReference type="OrthoDB" id="289236at2"/>
<feature type="signal peptide" evidence="1">
    <location>
        <begin position="1"/>
        <end position="21"/>
    </location>
</feature>
<protein>
    <submittedName>
        <fullName evidence="2">Uncharacterized protein</fullName>
    </submittedName>
</protein>
<dbReference type="EMBL" id="CP036298">
    <property type="protein sequence ID" value="QDV27008.1"/>
    <property type="molecule type" value="Genomic_DNA"/>
</dbReference>
<evidence type="ECO:0000313" key="3">
    <source>
        <dbReference type="Proteomes" id="UP000318017"/>
    </source>
</evidence>
<name>A0A518GEM7_9BACT</name>
<proteinExistence type="predicted"/>
<dbReference type="AlphaFoldDB" id="A0A518GEM7"/>
<dbReference type="Proteomes" id="UP000318017">
    <property type="component" value="Chromosome"/>
</dbReference>
<keyword evidence="1" id="KW-0732">Signal</keyword>
<evidence type="ECO:0000256" key="1">
    <source>
        <dbReference type="SAM" id="SignalP"/>
    </source>
</evidence>
<dbReference type="KEGG" id="ahel:Q31a_53890"/>
<keyword evidence="3" id="KW-1185">Reference proteome</keyword>
<reference evidence="2 3" key="1">
    <citation type="submission" date="2019-02" db="EMBL/GenBank/DDBJ databases">
        <title>Deep-cultivation of Planctomycetes and their phenomic and genomic characterization uncovers novel biology.</title>
        <authorList>
            <person name="Wiegand S."/>
            <person name="Jogler M."/>
            <person name="Boedeker C."/>
            <person name="Pinto D."/>
            <person name="Vollmers J."/>
            <person name="Rivas-Marin E."/>
            <person name="Kohn T."/>
            <person name="Peeters S.H."/>
            <person name="Heuer A."/>
            <person name="Rast P."/>
            <person name="Oberbeckmann S."/>
            <person name="Bunk B."/>
            <person name="Jeske O."/>
            <person name="Meyerdierks A."/>
            <person name="Storesund J.E."/>
            <person name="Kallscheuer N."/>
            <person name="Luecker S."/>
            <person name="Lage O.M."/>
            <person name="Pohl T."/>
            <person name="Merkel B.J."/>
            <person name="Hornburger P."/>
            <person name="Mueller R.-W."/>
            <person name="Bruemmer F."/>
            <person name="Labrenz M."/>
            <person name="Spormann A.M."/>
            <person name="Op den Camp H."/>
            <person name="Overmann J."/>
            <person name="Amann R."/>
            <person name="Jetten M.S.M."/>
            <person name="Mascher T."/>
            <person name="Medema M.H."/>
            <person name="Devos D.P."/>
            <person name="Kaster A.-K."/>
            <person name="Ovreas L."/>
            <person name="Rohde M."/>
            <person name="Galperin M.Y."/>
            <person name="Jogler C."/>
        </authorList>
    </citation>
    <scope>NUCLEOTIDE SEQUENCE [LARGE SCALE GENOMIC DNA]</scope>
    <source>
        <strain evidence="2 3">Q31a</strain>
    </source>
</reference>
<dbReference type="RefSeq" id="WP_145083737.1">
    <property type="nucleotide sequence ID" value="NZ_CP036298.1"/>
</dbReference>
<feature type="chain" id="PRO_5021747657" evidence="1">
    <location>
        <begin position="22"/>
        <end position="200"/>
    </location>
</feature>
<accession>A0A518GEM7</accession>
<sequence length="200" mass="21611" precursor="true">MKSGYLLSIALLLASSTMASAWAGGHRCCCVCGKQVCVLEVSQAQEDVAAFEVKSKEICIPGIKFPWDKCGPRRGGEVRRVCVLEEVKKEITVCKYDWSIKTICTTCCTHHGLRHGHHAQVQQDQRVPFEYYTADLETPETLGGTNVLAGAVSSPVSRMPEAGTQVSAALTIAGRRPTLDPERSARVSAAVLTARAPQLP</sequence>
<evidence type="ECO:0000313" key="2">
    <source>
        <dbReference type="EMBL" id="QDV27008.1"/>
    </source>
</evidence>